<evidence type="ECO:0000256" key="1">
    <source>
        <dbReference type="SAM" id="MobiDB-lite"/>
    </source>
</evidence>
<comment type="caution">
    <text evidence="2">The sequence shown here is derived from an EMBL/GenBank/DDBJ whole genome shotgun (WGS) entry which is preliminary data.</text>
</comment>
<reference evidence="2" key="1">
    <citation type="journal article" date="2020" name="bioRxiv">
        <title>Comparative genomics of Chlamydomonas.</title>
        <authorList>
            <person name="Craig R.J."/>
            <person name="Hasan A.R."/>
            <person name="Ness R.W."/>
            <person name="Keightley P.D."/>
        </authorList>
    </citation>
    <scope>NUCLEOTIDE SEQUENCE</scope>
    <source>
        <strain evidence="2">CCAP 11/70</strain>
    </source>
</reference>
<dbReference type="AlphaFoldDB" id="A0A836C535"/>
<dbReference type="EMBL" id="JAEHOE010000007">
    <property type="protein sequence ID" value="KAG2499347.1"/>
    <property type="molecule type" value="Genomic_DNA"/>
</dbReference>
<feature type="region of interest" description="Disordered" evidence="1">
    <location>
        <begin position="449"/>
        <end position="494"/>
    </location>
</feature>
<protein>
    <submittedName>
        <fullName evidence="2">Uncharacterized protein</fullName>
    </submittedName>
</protein>
<accession>A0A836C535</accession>
<evidence type="ECO:0000313" key="2">
    <source>
        <dbReference type="EMBL" id="KAG2499347.1"/>
    </source>
</evidence>
<feature type="region of interest" description="Disordered" evidence="1">
    <location>
        <begin position="127"/>
        <end position="185"/>
    </location>
</feature>
<name>A0A836C535_9CHLO</name>
<evidence type="ECO:0000313" key="3">
    <source>
        <dbReference type="Proteomes" id="UP000612055"/>
    </source>
</evidence>
<dbReference type="OrthoDB" id="534837at2759"/>
<sequence>MSIMQRLYNANPSRDLSYSSLAIDEQNRSQHAHKITESARFRHEPVNGNIASVAPDAADPDLRQSLPRHLQVDTSTRTVFQDSFYRPKEGVAEFAESPKHGFSGLRAQPHVPLCDLATQDTRIRIAKPPYTSPLAPGYYDPDPLGERSTGPLQLAPGDTGRGSLDLSRDPTRPSAVFQSAPRGRTARDIAEEAAAPLISSRMTEPDFAYWTSKGCWAPKGDRVIEADRWGRNAREPLPPASERPQSVYTPQLTHDGFPNSCAVYAAARDTPAYRTAFASGLPRTIALPGGNRPDTRLQVKSYDTVSGSGPDVGPGSYNPEPPRMRSTNVAYEASQPYYSLASGAPASPSASPSLAAAAAAAASGSATAAALTQLLPPALQQQLIASGALAALAASAPSTPREPVRASAAALALAPLAVGGGGGMHAGSAPSSPSAMRAAAVRAERAAAAAMLAASQPPGSPTRRGGSPLRHSPSPLGLQPMTPQYGSSGAGYAQHQPFEFGPLTTPGSGGGEGAMWGGGMGGGGGGLDGAGAHLPAMQLARARSAPVAQRGASGVAGAMRAQQSKQFNKLVFMQRHTPCASLLRSHLVVAADLRRERQRLRNGG</sequence>
<gene>
    <name evidence="2" type="ORF">HYH03_002922</name>
</gene>
<proteinExistence type="predicted"/>
<feature type="region of interest" description="Disordered" evidence="1">
    <location>
        <begin position="301"/>
        <end position="325"/>
    </location>
</feature>
<feature type="compositionally biased region" description="Low complexity" evidence="1">
    <location>
        <begin position="305"/>
        <end position="316"/>
    </location>
</feature>
<organism evidence="2 3">
    <name type="scientific">Edaphochlamys debaryana</name>
    <dbReference type="NCBI Taxonomy" id="47281"/>
    <lineage>
        <taxon>Eukaryota</taxon>
        <taxon>Viridiplantae</taxon>
        <taxon>Chlorophyta</taxon>
        <taxon>core chlorophytes</taxon>
        <taxon>Chlorophyceae</taxon>
        <taxon>CS clade</taxon>
        <taxon>Chlamydomonadales</taxon>
        <taxon>Chlamydomonadales incertae sedis</taxon>
        <taxon>Edaphochlamys</taxon>
    </lineage>
</organism>
<keyword evidence="3" id="KW-1185">Reference proteome</keyword>
<dbReference type="Proteomes" id="UP000612055">
    <property type="component" value="Unassembled WGS sequence"/>
</dbReference>
<feature type="compositionally biased region" description="Low complexity" evidence="1">
    <location>
        <begin position="449"/>
        <end position="470"/>
    </location>
</feature>